<comment type="caution">
    <text evidence="2">The sequence shown here is derived from an EMBL/GenBank/DDBJ whole genome shotgun (WGS) entry which is preliminary data.</text>
</comment>
<organism evidence="2 3">
    <name type="scientific">Ectopseudomonas oleovorans</name>
    <name type="common">Pseudomonas oleovorans</name>
    <dbReference type="NCBI Taxonomy" id="301"/>
    <lineage>
        <taxon>Bacteria</taxon>
        <taxon>Pseudomonadati</taxon>
        <taxon>Pseudomonadota</taxon>
        <taxon>Gammaproteobacteria</taxon>
        <taxon>Pseudomonadales</taxon>
        <taxon>Pseudomonadaceae</taxon>
        <taxon>Ectopseudomonas</taxon>
    </lineage>
</organism>
<proteinExistence type="predicted"/>
<name>A0A427HU86_ECTOL</name>
<dbReference type="AlphaFoldDB" id="A0A427HU86"/>
<keyword evidence="1" id="KW-0812">Transmembrane</keyword>
<keyword evidence="1" id="KW-0472">Membrane</keyword>
<dbReference type="Proteomes" id="UP000272833">
    <property type="component" value="Unassembled WGS sequence"/>
</dbReference>
<dbReference type="EMBL" id="RHRS01000006">
    <property type="protein sequence ID" value="RRW38502.1"/>
    <property type="molecule type" value="Genomic_DNA"/>
</dbReference>
<reference evidence="2 3" key="1">
    <citation type="submission" date="2018-10" db="EMBL/GenBank/DDBJ databases">
        <title>Transmission dynamics of multidrug resistant bacteria on intensive care unit surfaces.</title>
        <authorList>
            <person name="D'Souza A.W."/>
            <person name="Potter R.F."/>
            <person name="Wallace M."/>
            <person name="Shupe A."/>
            <person name="Patel S."/>
            <person name="Sun S."/>
            <person name="Gul D."/>
            <person name="Kwon J.H."/>
            <person name="Andleeb S."/>
            <person name="Burnham C.-A.D."/>
            <person name="Dantas G."/>
        </authorList>
    </citation>
    <scope>NUCLEOTIDE SEQUENCE [LARGE SCALE GENOMIC DNA]</scope>
    <source>
        <strain evidence="2 3">PO_271</strain>
    </source>
</reference>
<accession>A0A427HU86</accession>
<protein>
    <submittedName>
        <fullName evidence="2">Lysis protein</fullName>
    </submittedName>
</protein>
<dbReference type="RefSeq" id="WP_125873615.1">
    <property type="nucleotide sequence ID" value="NZ_RHRS01000006.1"/>
</dbReference>
<evidence type="ECO:0000313" key="3">
    <source>
        <dbReference type="Proteomes" id="UP000272833"/>
    </source>
</evidence>
<gene>
    <name evidence="2" type="ORF">EGJ44_03950</name>
</gene>
<sequence>MLERLSTPLPSGITLGLLACLVIGAAGAGIGYGFGARHAEAQGNASLERLKAEHAEQARQAAIDSRVQLLQQVERANQAEALLLSQQAGHDQDHQQLQERIPHVTTVYRPAPAAAPVVIPRCVFTAGWVRDFNLALGAGLPATGGGAATAGPAQAAWPAPGTDAELLESGVTPADILAHAQDYGRWARNNLAQLNALLDLQKD</sequence>
<dbReference type="PROSITE" id="PS51257">
    <property type="entry name" value="PROKAR_LIPOPROTEIN"/>
    <property type="match status" value="1"/>
</dbReference>
<evidence type="ECO:0000313" key="2">
    <source>
        <dbReference type="EMBL" id="RRW38502.1"/>
    </source>
</evidence>
<evidence type="ECO:0000256" key="1">
    <source>
        <dbReference type="SAM" id="Phobius"/>
    </source>
</evidence>
<keyword evidence="1" id="KW-1133">Transmembrane helix</keyword>
<feature type="transmembrane region" description="Helical" evidence="1">
    <location>
        <begin position="12"/>
        <end position="34"/>
    </location>
</feature>